<comment type="caution">
    <text evidence="2">The sequence shown here is derived from an EMBL/GenBank/DDBJ whole genome shotgun (WGS) entry which is preliminary data.</text>
</comment>
<dbReference type="EMBL" id="BTPD01000009">
    <property type="protein sequence ID" value="GMQ30270.1"/>
    <property type="molecule type" value="Genomic_DNA"/>
</dbReference>
<evidence type="ECO:0000313" key="2">
    <source>
        <dbReference type="EMBL" id="GMQ30270.1"/>
    </source>
</evidence>
<dbReference type="Pfam" id="PF11188">
    <property type="entry name" value="DUF2975"/>
    <property type="match status" value="1"/>
</dbReference>
<gene>
    <name evidence="2" type="ORF">Aconfl_29130</name>
</gene>
<protein>
    <recommendedName>
        <fullName evidence="4">DUF2975 domain-containing protein</fullName>
    </recommendedName>
</protein>
<keyword evidence="1" id="KW-0812">Transmembrane</keyword>
<feature type="transmembrane region" description="Helical" evidence="1">
    <location>
        <begin position="105"/>
        <end position="127"/>
    </location>
</feature>
<feature type="transmembrane region" description="Helical" evidence="1">
    <location>
        <begin position="7"/>
        <end position="39"/>
    </location>
</feature>
<name>A0ABQ6PSM6_9BACT</name>
<proteinExistence type="predicted"/>
<evidence type="ECO:0000256" key="1">
    <source>
        <dbReference type="SAM" id="Phobius"/>
    </source>
</evidence>
<dbReference type="RefSeq" id="WP_338224974.1">
    <property type="nucleotide sequence ID" value="NZ_BTPD01000009.1"/>
</dbReference>
<accession>A0ABQ6PSM6</accession>
<keyword evidence="1" id="KW-0472">Membrane</keyword>
<reference evidence="2 3" key="1">
    <citation type="submission" date="2023-08" db="EMBL/GenBank/DDBJ databases">
        <title>Draft genome sequence of Algoriphagus confluentis.</title>
        <authorList>
            <person name="Takatani N."/>
            <person name="Hosokawa M."/>
            <person name="Sawabe T."/>
        </authorList>
    </citation>
    <scope>NUCLEOTIDE SEQUENCE [LARGE SCALE GENOMIC DNA]</scope>
    <source>
        <strain evidence="2 3">NBRC 111222</strain>
    </source>
</reference>
<dbReference type="Proteomes" id="UP001338309">
    <property type="component" value="Unassembled WGS sequence"/>
</dbReference>
<keyword evidence="3" id="KW-1185">Reference proteome</keyword>
<sequence>MKKTTNTLLWVIDVISTLIFCAMCATSAYLLILFFYHLFDSEGAKDWMIGKDISQLFKLDNVHVAILFSFTLAISLMKAFAFYSTIKIFSTLNLVKPFSPEIATLISRISYMILAIGILGIITFRYSEILVTNGMDLNELQSRWNDNYAYLLMGSIIFVIAQVFKKGLELKAENDLTI</sequence>
<keyword evidence="1" id="KW-1133">Transmembrane helix</keyword>
<dbReference type="InterPro" id="IPR021354">
    <property type="entry name" value="DUF2975"/>
</dbReference>
<feature type="transmembrane region" description="Helical" evidence="1">
    <location>
        <begin position="147"/>
        <end position="164"/>
    </location>
</feature>
<feature type="transmembrane region" description="Helical" evidence="1">
    <location>
        <begin position="62"/>
        <end position="84"/>
    </location>
</feature>
<evidence type="ECO:0008006" key="4">
    <source>
        <dbReference type="Google" id="ProtNLM"/>
    </source>
</evidence>
<organism evidence="2 3">
    <name type="scientific">Algoriphagus confluentis</name>
    <dbReference type="NCBI Taxonomy" id="1697556"/>
    <lineage>
        <taxon>Bacteria</taxon>
        <taxon>Pseudomonadati</taxon>
        <taxon>Bacteroidota</taxon>
        <taxon>Cytophagia</taxon>
        <taxon>Cytophagales</taxon>
        <taxon>Cyclobacteriaceae</taxon>
        <taxon>Algoriphagus</taxon>
    </lineage>
</organism>
<evidence type="ECO:0000313" key="3">
    <source>
        <dbReference type="Proteomes" id="UP001338309"/>
    </source>
</evidence>